<evidence type="ECO:0000256" key="5">
    <source>
        <dbReference type="ARBA" id="ARBA00022692"/>
    </source>
</evidence>
<evidence type="ECO:0000313" key="10">
    <source>
        <dbReference type="RefSeq" id="XP_007451210.1"/>
    </source>
</evidence>
<comment type="function">
    <text evidence="1">May play a role in the trafficking of a subset of G-protein coupled receptors.</text>
</comment>
<evidence type="ECO:0000256" key="4">
    <source>
        <dbReference type="ARBA" id="ARBA00020550"/>
    </source>
</evidence>
<comment type="similarity">
    <text evidence="3">Belongs to the ODR-4 family.</text>
</comment>
<dbReference type="RefSeq" id="XP_007451210.1">
    <property type="nucleotide sequence ID" value="XM_007451148.1"/>
</dbReference>
<dbReference type="InterPro" id="IPR029454">
    <property type="entry name" value="ODR-4-like"/>
</dbReference>
<dbReference type="GO" id="GO:0016020">
    <property type="term" value="C:membrane"/>
    <property type="evidence" value="ECO:0007669"/>
    <property type="project" value="UniProtKB-SubCell"/>
</dbReference>
<evidence type="ECO:0000256" key="6">
    <source>
        <dbReference type="ARBA" id="ARBA00022989"/>
    </source>
</evidence>
<evidence type="ECO:0000313" key="9">
    <source>
        <dbReference type="Proteomes" id="UP000265300"/>
    </source>
</evidence>
<dbReference type="PANTHER" id="PTHR33966:SF1">
    <property type="entry name" value="PROTEIN ODR-4 HOMOLOG"/>
    <property type="match status" value="1"/>
</dbReference>
<accession>A0A340WWI7</accession>
<gene>
    <name evidence="10" type="primary">LOC103087446</name>
</gene>
<dbReference type="PANTHER" id="PTHR33966">
    <property type="entry name" value="PROTEIN ODR-4 HOMOLOG"/>
    <property type="match status" value="1"/>
</dbReference>
<dbReference type="AlphaFoldDB" id="A0A340WWI7"/>
<evidence type="ECO:0000256" key="3">
    <source>
        <dbReference type="ARBA" id="ARBA00010131"/>
    </source>
</evidence>
<protein>
    <recommendedName>
        <fullName evidence="4">Protein odr-4 homolog</fullName>
    </recommendedName>
</protein>
<keyword evidence="6 8" id="KW-1133">Transmembrane helix</keyword>
<proteinExistence type="inferred from homology"/>
<sequence>MGRTYIVEETVGQYLSNISLQGKGFVSGLLIGQCSSQKDYVILATRTPPKEEQDESSKHSKAKLDNLDEEWATEHANQLVFAVEKSMNKKRLWNFTDEEVSERVTLHFCSSTKKIFCRTYDIHNPKSSAKPADWKYQNGLSASWLSLECTVYINIHVPLSTTSVSYTLEKNTKNGLIHWAKQIENNIYLINGQVKDEDCDLLEGQKKSSRGNTQATNHYFDVRVLTQLLLNSDHRSTATVQICSGSVNLKGAVKCRAYIHSNKPKVKDAVQAMKRDILNTVADRCEILFEDLLLNEIPEKKDSEKEFHILPHRVFVPIPGSTVMLCDYKFGDESAEEIRDHFIEMLDHMIQIEDLEIAEEINTACVSSSMNTEASLDNTDDEPPKQPIKTTIVLKIQQNIGVIAAFAVAALAAGISFHYFSD</sequence>
<name>A0A340WWI7_LIPVE</name>
<evidence type="ECO:0000256" key="8">
    <source>
        <dbReference type="SAM" id="Phobius"/>
    </source>
</evidence>
<dbReference type="CTD" id="54953"/>
<organism evidence="9 10">
    <name type="scientific">Lipotes vexillifer</name>
    <name type="common">Yangtze river dolphin</name>
    <dbReference type="NCBI Taxonomy" id="118797"/>
    <lineage>
        <taxon>Eukaryota</taxon>
        <taxon>Metazoa</taxon>
        <taxon>Chordata</taxon>
        <taxon>Craniata</taxon>
        <taxon>Vertebrata</taxon>
        <taxon>Euteleostomi</taxon>
        <taxon>Mammalia</taxon>
        <taxon>Eutheria</taxon>
        <taxon>Laurasiatheria</taxon>
        <taxon>Artiodactyla</taxon>
        <taxon>Whippomorpha</taxon>
        <taxon>Cetacea</taxon>
        <taxon>Odontoceti</taxon>
        <taxon>Lipotidae</taxon>
        <taxon>Lipotes</taxon>
    </lineage>
</organism>
<reference evidence="10" key="1">
    <citation type="submission" date="2025-08" db="UniProtKB">
        <authorList>
            <consortium name="RefSeq"/>
        </authorList>
    </citation>
    <scope>IDENTIFICATION</scope>
</reference>
<evidence type="ECO:0000256" key="7">
    <source>
        <dbReference type="ARBA" id="ARBA00023136"/>
    </source>
</evidence>
<keyword evidence="7 8" id="KW-0472">Membrane</keyword>
<comment type="subcellular location">
    <subcellularLocation>
        <location evidence="2">Membrane</location>
    </subcellularLocation>
</comment>
<dbReference type="GO" id="GO:0012505">
    <property type="term" value="C:endomembrane system"/>
    <property type="evidence" value="ECO:0007669"/>
    <property type="project" value="TreeGrafter"/>
</dbReference>
<dbReference type="Pfam" id="PF14778">
    <property type="entry name" value="ODR4-like"/>
    <property type="match status" value="1"/>
</dbReference>
<dbReference type="GeneID" id="103087446"/>
<dbReference type="GO" id="GO:0008104">
    <property type="term" value="P:intracellular protein localization"/>
    <property type="evidence" value="ECO:0007669"/>
    <property type="project" value="TreeGrafter"/>
</dbReference>
<dbReference type="Proteomes" id="UP000265300">
    <property type="component" value="Unplaced"/>
</dbReference>
<evidence type="ECO:0000256" key="2">
    <source>
        <dbReference type="ARBA" id="ARBA00004370"/>
    </source>
</evidence>
<feature type="transmembrane region" description="Helical" evidence="8">
    <location>
        <begin position="400"/>
        <end position="420"/>
    </location>
</feature>
<keyword evidence="5 8" id="KW-0812">Transmembrane</keyword>
<keyword evidence="9" id="KW-1185">Reference proteome</keyword>
<evidence type="ECO:0000256" key="1">
    <source>
        <dbReference type="ARBA" id="ARBA00003891"/>
    </source>
</evidence>